<keyword evidence="6" id="KW-0813">Transport</keyword>
<keyword evidence="5 6" id="KW-0472">Membrane</keyword>
<keyword evidence="6" id="KW-0739">Sodium transport</keyword>
<evidence type="ECO:0000256" key="4">
    <source>
        <dbReference type="ARBA" id="ARBA00022989"/>
    </source>
</evidence>
<evidence type="ECO:0000313" key="8">
    <source>
        <dbReference type="Proteomes" id="UP000265715"/>
    </source>
</evidence>
<dbReference type="RefSeq" id="WP_119313776.1">
    <property type="nucleotide sequence ID" value="NZ_QXDL01000012.1"/>
</dbReference>
<dbReference type="PANTHER" id="PTHR30341">
    <property type="entry name" value="SODIUM ION/PROTON ANTIPORTER NHAA-RELATED"/>
    <property type="match status" value="1"/>
</dbReference>
<keyword evidence="2 6" id="KW-1003">Cell membrane</keyword>
<evidence type="ECO:0000256" key="2">
    <source>
        <dbReference type="ARBA" id="ARBA00022475"/>
    </source>
</evidence>
<keyword evidence="6" id="KW-0050">Antiport</keyword>
<feature type="transmembrane region" description="Helical" evidence="6">
    <location>
        <begin position="393"/>
        <end position="414"/>
    </location>
</feature>
<keyword evidence="3 6" id="KW-0812">Transmembrane</keyword>
<feature type="transmembrane region" description="Helical" evidence="6">
    <location>
        <begin position="128"/>
        <end position="147"/>
    </location>
</feature>
<comment type="subcellular location">
    <subcellularLocation>
        <location evidence="1">Cell inner membrane</location>
        <topology evidence="1">Multi-pass membrane protein</topology>
    </subcellularLocation>
    <subcellularLocation>
        <location evidence="6">Cell membrane</location>
        <topology evidence="6">Multi-pass membrane protein</topology>
    </subcellularLocation>
</comment>
<evidence type="ECO:0000256" key="5">
    <source>
        <dbReference type="ARBA" id="ARBA00023136"/>
    </source>
</evidence>
<dbReference type="EMBL" id="QXDL01000012">
    <property type="protein sequence ID" value="RIH90320.1"/>
    <property type="molecule type" value="Genomic_DNA"/>
</dbReference>
<proteinExistence type="inferred from homology"/>
<feature type="transmembrane region" description="Helical" evidence="6">
    <location>
        <begin position="293"/>
        <end position="316"/>
    </location>
</feature>
<reference evidence="7 8" key="1">
    <citation type="submission" date="2018-08" db="EMBL/GenBank/DDBJ databases">
        <title>Meiothermus terrae DSM 26712 genome sequencing project.</title>
        <authorList>
            <person name="Da Costa M.S."/>
            <person name="Albuquerque L."/>
            <person name="Raposo P."/>
            <person name="Froufe H.J.C."/>
            <person name="Barroso C.S."/>
            <person name="Egas C."/>
        </authorList>
    </citation>
    <scope>NUCLEOTIDE SEQUENCE [LARGE SCALE GENOMIC DNA]</scope>
    <source>
        <strain evidence="7 8">DSM 26712</strain>
    </source>
</reference>
<dbReference type="InterPro" id="IPR023171">
    <property type="entry name" value="Na/H_antiporter_dom_sf"/>
</dbReference>
<feature type="transmembrane region" description="Helical" evidence="6">
    <location>
        <begin position="20"/>
        <end position="42"/>
    </location>
</feature>
<feature type="transmembrane region" description="Helical" evidence="6">
    <location>
        <begin position="323"/>
        <end position="343"/>
    </location>
</feature>
<keyword evidence="4 6" id="KW-1133">Transmembrane helix</keyword>
<evidence type="ECO:0000256" key="3">
    <source>
        <dbReference type="ARBA" id="ARBA00022692"/>
    </source>
</evidence>
<dbReference type="InterPro" id="IPR004670">
    <property type="entry name" value="NhaA"/>
</dbReference>
<feature type="transmembrane region" description="Helical" evidence="6">
    <location>
        <begin position="216"/>
        <end position="239"/>
    </location>
</feature>
<dbReference type="GO" id="GO:0005886">
    <property type="term" value="C:plasma membrane"/>
    <property type="evidence" value="ECO:0007669"/>
    <property type="project" value="UniProtKB-SubCell"/>
</dbReference>
<dbReference type="OrthoDB" id="9808135at2"/>
<name>A0A399F2S6_9DEIN</name>
<feature type="transmembrane region" description="Helical" evidence="6">
    <location>
        <begin position="101"/>
        <end position="122"/>
    </location>
</feature>
<dbReference type="PANTHER" id="PTHR30341:SF0">
    <property type="entry name" value="NA(+)_H(+) ANTIPORTER NHAA"/>
    <property type="match status" value="1"/>
</dbReference>
<dbReference type="GO" id="GO:0015385">
    <property type="term" value="F:sodium:proton antiporter activity"/>
    <property type="evidence" value="ECO:0007669"/>
    <property type="project" value="UniProtKB-UniRule"/>
</dbReference>
<evidence type="ECO:0000313" key="7">
    <source>
        <dbReference type="EMBL" id="RIH90320.1"/>
    </source>
</evidence>
<comment type="function">
    <text evidence="6">Na(+)/H(+) antiporter that extrudes sodium in exchange for external protons.</text>
</comment>
<feature type="transmembrane region" description="Helical" evidence="6">
    <location>
        <begin position="62"/>
        <end position="80"/>
    </location>
</feature>
<comment type="catalytic activity">
    <reaction evidence="6">
        <text>Na(+)(in) + 2 H(+)(out) = Na(+)(out) + 2 H(+)(in)</text>
        <dbReference type="Rhea" id="RHEA:29251"/>
        <dbReference type="ChEBI" id="CHEBI:15378"/>
        <dbReference type="ChEBI" id="CHEBI:29101"/>
    </reaction>
</comment>
<feature type="transmembrane region" description="Helical" evidence="6">
    <location>
        <begin position="355"/>
        <end position="381"/>
    </location>
</feature>
<sequence length="424" mass="44682">MRRIVRPFIDFWNSEARSGFILFAAAVVAFAVANSPASSWYFELKQLPVGLNIGDAGLQKPLASWVKDLLMAFFFLLVGLEIKREIVQGELSDPRRSMLTILAALGGMVVPALVYVLFNAAGAGLAGWGVPMATDIAFAIGVLSLLGKRVPLGLKVFLTAFAIVDDLGAVLVIAFFYTQGLDLTALLAALGFFGVALLLGRAGVTNLFAYLLAGAFMWYFTLESGVSPTVAAVLLALAVPLRRAVALPDLRTTLDEAARRDPENLEAEMDSLEDTLRNAQSPLHRLERTLHPWSAYFIMPVFAFFNAGVSVAGAGFGEVATGASLGLLLGKPLGIFGVCWLAVRSGIAALPAGVTWPMILGAGFLGAIGFTMSLFVATLAFEGSATLLNQAKIGVLSASVVAALVGLGFLAWATGRQPVGVDGR</sequence>
<accession>A0A399F2S6</accession>
<dbReference type="Proteomes" id="UP000265715">
    <property type="component" value="Unassembled WGS sequence"/>
</dbReference>
<keyword evidence="6" id="KW-0915">Sodium</keyword>
<dbReference type="GO" id="GO:0006885">
    <property type="term" value="P:regulation of pH"/>
    <property type="evidence" value="ECO:0007669"/>
    <property type="project" value="UniProtKB-UniRule"/>
</dbReference>
<evidence type="ECO:0000256" key="6">
    <source>
        <dbReference type="HAMAP-Rule" id="MF_01844"/>
    </source>
</evidence>
<dbReference type="HAMAP" id="MF_01844">
    <property type="entry name" value="NhaA"/>
    <property type="match status" value="1"/>
</dbReference>
<dbReference type="NCBIfam" id="TIGR00773">
    <property type="entry name" value="NhaA"/>
    <property type="match status" value="1"/>
</dbReference>
<protein>
    <recommendedName>
        <fullName evidence="6">Na(+)/H(+) antiporter NhaA</fullName>
    </recommendedName>
    <alternativeName>
        <fullName evidence="6">Sodium/proton antiporter NhaA</fullName>
    </alternativeName>
</protein>
<feature type="transmembrane region" description="Helical" evidence="6">
    <location>
        <begin position="183"/>
        <end position="204"/>
    </location>
</feature>
<gene>
    <name evidence="6 7" type="primary">nhaA</name>
    <name evidence="7" type="ORF">Mterra_00551</name>
</gene>
<comment type="caution">
    <text evidence="7">The sequence shown here is derived from an EMBL/GenBank/DDBJ whole genome shotgun (WGS) entry which is preliminary data.</text>
</comment>
<keyword evidence="8" id="KW-1185">Reference proteome</keyword>
<comment type="similarity">
    <text evidence="6">Belongs to the NhaA Na(+)/H(+) (TC 2.A.33) antiporter family.</text>
</comment>
<dbReference type="Gene3D" id="1.20.1530.10">
    <property type="entry name" value="Na+/H+ antiporter like domain"/>
    <property type="match status" value="1"/>
</dbReference>
<keyword evidence="6" id="KW-0406">Ion transport</keyword>
<feature type="transmembrane region" description="Helical" evidence="6">
    <location>
        <begin position="156"/>
        <end position="177"/>
    </location>
</feature>
<dbReference type="Pfam" id="PF06965">
    <property type="entry name" value="Na_H_antiport_1"/>
    <property type="match status" value="1"/>
</dbReference>
<dbReference type="AlphaFoldDB" id="A0A399F2S6"/>
<evidence type="ECO:0000256" key="1">
    <source>
        <dbReference type="ARBA" id="ARBA00004429"/>
    </source>
</evidence>
<organism evidence="7 8">
    <name type="scientific">Calidithermus terrae</name>
    <dbReference type="NCBI Taxonomy" id="1408545"/>
    <lineage>
        <taxon>Bacteria</taxon>
        <taxon>Thermotogati</taxon>
        <taxon>Deinococcota</taxon>
        <taxon>Deinococci</taxon>
        <taxon>Thermales</taxon>
        <taxon>Thermaceae</taxon>
        <taxon>Calidithermus</taxon>
    </lineage>
</organism>